<dbReference type="AlphaFoldDB" id="A0A6N3T979"/>
<name>A0A6N3T979_9PROT</name>
<dbReference type="EMBL" id="BAMW01000022">
    <property type="protein sequence ID" value="GAN63210.1"/>
    <property type="molecule type" value="Genomic_DNA"/>
</dbReference>
<evidence type="ECO:0000313" key="4">
    <source>
        <dbReference type="Proteomes" id="UP000321104"/>
    </source>
</evidence>
<reference evidence="1 3" key="1">
    <citation type="submission" date="2012-11" db="EMBL/GenBank/DDBJ databases">
        <title>Whole genome sequence of Acetobacter indonesiensis 5H-1.</title>
        <authorList>
            <person name="Azuma Y."/>
            <person name="Higashiura N."/>
            <person name="Hirakawa H."/>
            <person name="Matsushita K."/>
        </authorList>
    </citation>
    <scope>NUCLEOTIDE SEQUENCE [LARGE SCALE GENOMIC DNA]</scope>
    <source>
        <strain evidence="1 3">5H-1</strain>
    </source>
</reference>
<keyword evidence="3" id="KW-1185">Reference proteome</keyword>
<dbReference type="EMBL" id="BJXQ01000013">
    <property type="protein sequence ID" value="GEN04159.1"/>
    <property type="molecule type" value="Genomic_DNA"/>
</dbReference>
<reference evidence="2 4" key="2">
    <citation type="submission" date="2019-07" db="EMBL/GenBank/DDBJ databases">
        <title>Whole genome shotgun sequence of Acetobacter indonesiensis NBRC 16471.</title>
        <authorList>
            <person name="Hosoyama A."/>
            <person name="Uohara A."/>
            <person name="Ohji S."/>
            <person name="Ichikawa N."/>
        </authorList>
    </citation>
    <scope>NUCLEOTIDE SEQUENCE [LARGE SCALE GENOMIC DNA]</scope>
    <source>
        <strain evidence="2 4">NBRC 16471</strain>
    </source>
</reference>
<protein>
    <submittedName>
        <fullName evidence="2">Uncharacterized protein</fullName>
    </submittedName>
</protein>
<dbReference type="Proteomes" id="UP000321104">
    <property type="component" value="Unassembled WGS sequence"/>
</dbReference>
<accession>A0A6N3T979</accession>
<evidence type="ECO:0000313" key="2">
    <source>
        <dbReference type="EMBL" id="GEN04159.1"/>
    </source>
</evidence>
<organism evidence="2 4">
    <name type="scientific">Acetobacter indonesiensis</name>
    <dbReference type="NCBI Taxonomy" id="104101"/>
    <lineage>
        <taxon>Bacteria</taxon>
        <taxon>Pseudomonadati</taxon>
        <taxon>Pseudomonadota</taxon>
        <taxon>Alphaproteobacteria</taxon>
        <taxon>Acetobacterales</taxon>
        <taxon>Acetobacteraceae</taxon>
        <taxon>Acetobacter</taxon>
    </lineage>
</organism>
<evidence type="ECO:0000313" key="3">
    <source>
        <dbReference type="Proteomes" id="UP000032673"/>
    </source>
</evidence>
<dbReference type="Proteomes" id="UP000032673">
    <property type="component" value="Unassembled WGS sequence"/>
</dbReference>
<gene>
    <name evidence="1" type="ORF">Abin_022_068</name>
    <name evidence="2" type="ORF">AIN02nite_21840</name>
</gene>
<comment type="caution">
    <text evidence="2">The sequence shown here is derived from an EMBL/GenBank/DDBJ whole genome shotgun (WGS) entry which is preliminary data.</text>
</comment>
<sequence length="51" mass="5645">MPDYPLWRGILPIVGQNGLCFLQRQAGPIPFGLHPVDTKLTCLFGVSLRHA</sequence>
<proteinExistence type="predicted"/>
<evidence type="ECO:0000313" key="1">
    <source>
        <dbReference type="EMBL" id="GAN63210.1"/>
    </source>
</evidence>